<keyword evidence="8" id="KW-0408">Iron</keyword>
<dbReference type="FunFam" id="3.40.50.11840:FF:000001">
    <property type="entry name" value="2-(3-amino-3-carboxypropyl)histidine synthase subunit 1"/>
    <property type="match status" value="1"/>
</dbReference>
<dbReference type="OMA" id="CNALEGM"/>
<dbReference type="GO" id="GO:0017183">
    <property type="term" value="P:protein histidyl modification to diphthamide"/>
    <property type="evidence" value="ECO:0007669"/>
    <property type="project" value="UniProtKB-UniRule"/>
</dbReference>
<dbReference type="GO" id="GO:0006450">
    <property type="term" value="P:regulation of translational fidelity"/>
    <property type="evidence" value="ECO:0007669"/>
    <property type="project" value="EnsemblPlants"/>
</dbReference>
<dbReference type="SFLD" id="SFLDG01121">
    <property type="entry name" value="Diphthamide_biosynthesis"/>
    <property type="match status" value="1"/>
</dbReference>
<dbReference type="UniPathway" id="UPA00559"/>
<evidence type="ECO:0000256" key="8">
    <source>
        <dbReference type="ARBA" id="ARBA00023004"/>
    </source>
</evidence>
<evidence type="ECO:0000256" key="5">
    <source>
        <dbReference type="ARBA" id="ARBA00022679"/>
    </source>
</evidence>
<dbReference type="SFLD" id="SFLDS00032">
    <property type="entry name" value="Radical_SAM_3-amino-3-carboxyp"/>
    <property type="match status" value="1"/>
</dbReference>
<evidence type="ECO:0000256" key="3">
    <source>
        <dbReference type="ARBA" id="ARBA00012221"/>
    </source>
</evidence>
<comment type="cofactor">
    <cofactor evidence="11">
        <name>[4Fe-4S] cluster</name>
        <dbReference type="ChEBI" id="CHEBI:49883"/>
    </cofactor>
    <text evidence="11">Binds 1 [4Fe-4S] cluster per subunit. The cluster is coordinated with 3 cysteines and an exchangeable S-adenosyl-L-methionine.</text>
</comment>
<evidence type="ECO:0000256" key="2">
    <source>
        <dbReference type="ARBA" id="ARBA00010173"/>
    </source>
</evidence>
<evidence type="ECO:0000256" key="6">
    <source>
        <dbReference type="ARBA" id="ARBA00022691"/>
    </source>
</evidence>
<feature type="compositionally biased region" description="Low complexity" evidence="12">
    <location>
        <begin position="30"/>
        <end position="42"/>
    </location>
</feature>
<evidence type="ECO:0000256" key="9">
    <source>
        <dbReference type="ARBA" id="ARBA00023014"/>
    </source>
</evidence>
<comment type="pathway">
    <text evidence="1 11">Protein modification; peptidyl-diphthamide biosynthesis.</text>
</comment>
<dbReference type="OrthoDB" id="1649088at2759"/>
<dbReference type="PANTHER" id="PTHR10762:SF1">
    <property type="entry name" value="2-(3-AMINO-3-CARBOXYPROPYL)HISTIDINE SYNTHASE SUBUNIT 1"/>
    <property type="match status" value="1"/>
</dbReference>
<dbReference type="GO" id="GO:1990145">
    <property type="term" value="P:maintenance of translational fidelity"/>
    <property type="evidence" value="ECO:0007669"/>
    <property type="project" value="EnsemblPlants"/>
</dbReference>
<organism evidence="13 14">
    <name type="scientific">Galdieria sulphuraria</name>
    <name type="common">Red alga</name>
    <dbReference type="NCBI Taxonomy" id="130081"/>
    <lineage>
        <taxon>Eukaryota</taxon>
        <taxon>Rhodophyta</taxon>
        <taxon>Bangiophyceae</taxon>
        <taxon>Galdieriales</taxon>
        <taxon>Galdieriaceae</taxon>
        <taxon>Galdieria</taxon>
    </lineage>
</organism>
<dbReference type="GeneID" id="17090098"/>
<dbReference type="PIRSF" id="PIRSF004967">
    <property type="entry name" value="DPH1"/>
    <property type="match status" value="1"/>
</dbReference>
<dbReference type="GO" id="GO:0046872">
    <property type="term" value="F:metal ion binding"/>
    <property type="evidence" value="ECO:0007669"/>
    <property type="project" value="UniProtKB-KW"/>
</dbReference>
<keyword evidence="7" id="KW-0479">Metal-binding</keyword>
<comment type="function">
    <text evidence="11">Catalyzes the first step of diphthamide biosynthesis, a post-translational modification of histidine which occurs in elongation factor 2.</text>
</comment>
<evidence type="ECO:0000313" key="13">
    <source>
        <dbReference type="EMBL" id="EME31456.1"/>
    </source>
</evidence>
<dbReference type="InterPro" id="IPR042264">
    <property type="entry name" value="DPH1/DPH2_2"/>
</dbReference>
<dbReference type="InterPro" id="IPR042263">
    <property type="entry name" value="DPH1/DPH2_1"/>
</dbReference>
<keyword evidence="9" id="KW-0411">Iron-sulfur</keyword>
<comment type="catalytic activity">
    <reaction evidence="10 11">
        <text>L-histidyl-[translation elongation factor 2] + S-adenosyl-L-methionine = 2-[(3S)-amino-3-carboxypropyl]-L-histidyl-[translation elongation factor 2] + S-methyl-5'-thioadenosine + H(+)</text>
        <dbReference type="Rhea" id="RHEA:36783"/>
        <dbReference type="Rhea" id="RHEA-COMP:9748"/>
        <dbReference type="Rhea" id="RHEA-COMP:9749"/>
        <dbReference type="ChEBI" id="CHEBI:15378"/>
        <dbReference type="ChEBI" id="CHEBI:17509"/>
        <dbReference type="ChEBI" id="CHEBI:29979"/>
        <dbReference type="ChEBI" id="CHEBI:59789"/>
        <dbReference type="ChEBI" id="CHEBI:73995"/>
        <dbReference type="EC" id="2.5.1.108"/>
    </reaction>
</comment>
<gene>
    <name evidence="13" type="ORF">Gasu_14140</name>
</gene>
<dbReference type="Gene3D" id="3.40.50.11860">
    <property type="entry name" value="Diphthamide synthesis DPH1/DPH2 domain 3"/>
    <property type="match status" value="1"/>
</dbReference>
<feature type="compositionally biased region" description="Low complexity" evidence="12">
    <location>
        <begin position="9"/>
        <end position="19"/>
    </location>
</feature>
<feature type="region of interest" description="Disordered" evidence="12">
    <location>
        <begin position="1"/>
        <end position="47"/>
    </location>
</feature>
<dbReference type="RefSeq" id="XP_005707976.1">
    <property type="nucleotide sequence ID" value="XM_005707919.1"/>
</dbReference>
<dbReference type="GO" id="GO:0006979">
    <property type="term" value="P:response to oxidative stress"/>
    <property type="evidence" value="ECO:0007669"/>
    <property type="project" value="EnsemblPlants"/>
</dbReference>
<dbReference type="EMBL" id="KB454492">
    <property type="protein sequence ID" value="EME31456.1"/>
    <property type="molecule type" value="Genomic_DNA"/>
</dbReference>
<dbReference type="FunFam" id="3.40.50.11850:FF:000002">
    <property type="entry name" value="2-(3-amino-3-carboxypropyl)histidine synthase subunit 1"/>
    <property type="match status" value="1"/>
</dbReference>
<dbReference type="AlphaFoldDB" id="M2W6Q0"/>
<dbReference type="Gene3D" id="3.40.50.11850">
    <property type="entry name" value="Diphthamide synthesis DPH1/DPH2 domain 2"/>
    <property type="match status" value="1"/>
</dbReference>
<dbReference type="Pfam" id="PF01866">
    <property type="entry name" value="Diphthamide_syn"/>
    <property type="match status" value="1"/>
</dbReference>
<dbReference type="GO" id="GO:0051539">
    <property type="term" value="F:4 iron, 4 sulfur cluster binding"/>
    <property type="evidence" value="ECO:0007669"/>
    <property type="project" value="UniProtKB-UniRule"/>
</dbReference>
<dbReference type="NCBIfam" id="TIGR00322">
    <property type="entry name" value="diphth2_R"/>
    <property type="match status" value="1"/>
</dbReference>
<dbReference type="KEGG" id="gsl:Gasu_14140"/>
<dbReference type="STRING" id="130081.M2W6Q0"/>
<protein>
    <recommendedName>
        <fullName evidence="4 11">2-(3-amino-3-carboxypropyl)histidine synthase subunit 1</fullName>
        <ecNumber evidence="3 11">2.5.1.108</ecNumber>
    </recommendedName>
</protein>
<dbReference type="FunFam" id="3.40.50.11860:FF:000002">
    <property type="entry name" value="2-(3-amino-3-carboxypropyl)histidine synthase subunit 1"/>
    <property type="match status" value="1"/>
</dbReference>
<evidence type="ECO:0000256" key="4">
    <source>
        <dbReference type="ARBA" id="ARBA00021915"/>
    </source>
</evidence>
<dbReference type="InterPro" id="IPR016435">
    <property type="entry name" value="DPH1/DPH2"/>
</dbReference>
<dbReference type="GO" id="GO:0090560">
    <property type="term" value="F:2-(3-amino-3-carboxypropyl)histidine synthase activity"/>
    <property type="evidence" value="ECO:0007669"/>
    <property type="project" value="UniProtKB-UniRule"/>
</dbReference>
<keyword evidence="11" id="KW-0004">4Fe-4S</keyword>
<dbReference type="Proteomes" id="UP000030680">
    <property type="component" value="Unassembled WGS sequence"/>
</dbReference>
<comment type="similarity">
    <text evidence="2 11">Belongs to the DPH1/DPH2 family. DPH1 subfamily.</text>
</comment>
<accession>M2W6Q0</accession>
<name>M2W6Q0_GALSU</name>
<reference evidence="14" key="1">
    <citation type="journal article" date="2013" name="Science">
        <title>Gene transfer from bacteria and archaea facilitated evolution of an extremophilic eukaryote.</title>
        <authorList>
            <person name="Schonknecht G."/>
            <person name="Chen W.H."/>
            <person name="Ternes C.M."/>
            <person name="Barbier G.G."/>
            <person name="Shrestha R.P."/>
            <person name="Stanke M."/>
            <person name="Brautigam A."/>
            <person name="Baker B.J."/>
            <person name="Banfield J.F."/>
            <person name="Garavito R.M."/>
            <person name="Carr K."/>
            <person name="Wilkerson C."/>
            <person name="Rensing S.A."/>
            <person name="Gagneul D."/>
            <person name="Dickenson N.E."/>
            <person name="Oesterhelt C."/>
            <person name="Lercher M.J."/>
            <person name="Weber A.P."/>
        </authorList>
    </citation>
    <scope>NUCLEOTIDE SEQUENCE [LARGE SCALE GENOMIC DNA]</scope>
    <source>
        <strain evidence="14">074W</strain>
    </source>
</reference>
<evidence type="ECO:0000256" key="7">
    <source>
        <dbReference type="ARBA" id="ARBA00022723"/>
    </source>
</evidence>
<dbReference type="Gene3D" id="3.40.50.11840">
    <property type="entry name" value="Diphthamide synthesis DPH1/DPH2 domain 1"/>
    <property type="match status" value="1"/>
</dbReference>
<dbReference type="PANTHER" id="PTHR10762">
    <property type="entry name" value="DIPHTHAMIDE BIOSYNTHESIS PROTEIN"/>
    <property type="match status" value="1"/>
</dbReference>
<evidence type="ECO:0000256" key="12">
    <source>
        <dbReference type="SAM" id="MobiDB-lite"/>
    </source>
</evidence>
<keyword evidence="14" id="KW-1185">Reference proteome</keyword>
<evidence type="ECO:0000256" key="11">
    <source>
        <dbReference type="PIRNR" id="PIRNR004967"/>
    </source>
</evidence>
<keyword evidence="5 11" id="KW-0808">Transferase</keyword>
<proteinExistence type="inferred from homology"/>
<dbReference type="EC" id="2.5.1.108" evidence="3 11"/>
<dbReference type="InterPro" id="IPR035435">
    <property type="entry name" value="DPH1/DPH2_euk_archaea"/>
</dbReference>
<evidence type="ECO:0000256" key="1">
    <source>
        <dbReference type="ARBA" id="ARBA00005156"/>
    </source>
</evidence>
<dbReference type="Gramene" id="EME31456">
    <property type="protein sequence ID" value="EME31456"/>
    <property type="gene ID" value="Gasu_14140"/>
</dbReference>
<dbReference type="eggNOG" id="KOG2648">
    <property type="taxonomic scope" value="Eukaryota"/>
</dbReference>
<dbReference type="InterPro" id="IPR042265">
    <property type="entry name" value="DPH1/DPH2_3"/>
</dbReference>
<evidence type="ECO:0000313" key="14">
    <source>
        <dbReference type="Proteomes" id="UP000030680"/>
    </source>
</evidence>
<sequence length="416" mass="47728">MSWSENHSTDQQNSTNNNNPLREGTKVGNRCSDTTSVSVVSRPSKRSTHLANRIPDDILLNPQLNQDMQLLPRNYNFEIHKTIWRIRRQNAKKVALQMPEGLTLFATVIANILRKYATVQPVILGDVTYGACCVDDYTAVMLGCDFLIHYGHSCLIPVQDCKIPIMYVFVSIRFQVDHLVACLLKEFSRDTKIALVGTVQFVSSLPEAREKLEAQGFQNLCIPQRKPLSPGEILGCTSPHLSDIDALVYVADGRFHLESIMISNPSVPAYRHDPYSKILTRERYDHERMKQVREQSIEQARYAQRWGVILGTLGRQGSLKILRRLTDALKDEGKKYTVVLISELSPHRLSLFYDSIDVWVQIACPRLSIDWGHEYQKPLLTCYEAFVALGKYRWQSIYPMDYYAKDGKEWSNYYDD</sequence>
<keyword evidence="6 11" id="KW-0949">S-adenosyl-L-methionine</keyword>
<dbReference type="GO" id="GO:0005829">
    <property type="term" value="C:cytosol"/>
    <property type="evidence" value="ECO:0007669"/>
    <property type="project" value="EnsemblPlants"/>
</dbReference>
<evidence type="ECO:0000256" key="10">
    <source>
        <dbReference type="ARBA" id="ARBA00048403"/>
    </source>
</evidence>